<organism evidence="2 3">
    <name type="scientific">Labedaea rhizosphaerae</name>
    <dbReference type="NCBI Taxonomy" id="598644"/>
    <lineage>
        <taxon>Bacteria</taxon>
        <taxon>Bacillati</taxon>
        <taxon>Actinomycetota</taxon>
        <taxon>Actinomycetes</taxon>
        <taxon>Pseudonocardiales</taxon>
        <taxon>Pseudonocardiaceae</taxon>
        <taxon>Labedaea</taxon>
    </lineage>
</organism>
<name>A0A4R6S0T7_LABRH</name>
<comment type="caution">
    <text evidence="2">The sequence shown here is derived from an EMBL/GenBank/DDBJ whole genome shotgun (WGS) entry which is preliminary data.</text>
</comment>
<gene>
    <name evidence="2" type="ORF">EV186_108438</name>
</gene>
<keyword evidence="1" id="KW-0812">Transmembrane</keyword>
<proteinExistence type="predicted"/>
<keyword evidence="1" id="KW-0472">Membrane</keyword>
<keyword evidence="1" id="KW-1133">Transmembrane helix</keyword>
<evidence type="ECO:0000313" key="3">
    <source>
        <dbReference type="Proteomes" id="UP000295444"/>
    </source>
</evidence>
<keyword evidence="3" id="KW-1185">Reference proteome</keyword>
<feature type="transmembrane region" description="Helical" evidence="1">
    <location>
        <begin position="9"/>
        <end position="29"/>
    </location>
</feature>
<reference evidence="2 3" key="1">
    <citation type="submission" date="2019-03" db="EMBL/GenBank/DDBJ databases">
        <title>Genomic Encyclopedia of Type Strains, Phase IV (KMG-IV): sequencing the most valuable type-strain genomes for metagenomic binning, comparative biology and taxonomic classification.</title>
        <authorList>
            <person name="Goeker M."/>
        </authorList>
    </citation>
    <scope>NUCLEOTIDE SEQUENCE [LARGE SCALE GENOMIC DNA]</scope>
    <source>
        <strain evidence="2 3">DSM 45361</strain>
    </source>
</reference>
<dbReference type="EMBL" id="SNXZ01000008">
    <property type="protein sequence ID" value="TDP92225.1"/>
    <property type="molecule type" value="Genomic_DNA"/>
</dbReference>
<dbReference type="RefSeq" id="WP_166659467.1">
    <property type="nucleotide sequence ID" value="NZ_SNXZ01000008.1"/>
</dbReference>
<dbReference type="AlphaFoldDB" id="A0A4R6S0T7"/>
<evidence type="ECO:0000313" key="2">
    <source>
        <dbReference type="EMBL" id="TDP92225.1"/>
    </source>
</evidence>
<dbReference type="Proteomes" id="UP000295444">
    <property type="component" value="Unassembled WGS sequence"/>
</dbReference>
<protein>
    <submittedName>
        <fullName evidence="2">Uncharacterized protein</fullName>
    </submittedName>
</protein>
<accession>A0A4R6S0T7</accession>
<feature type="transmembrane region" description="Helical" evidence="1">
    <location>
        <begin position="35"/>
        <end position="58"/>
    </location>
</feature>
<sequence>MTKVLSRGVLVPATTFTLGVVVTVLITDYLERHDPVLFCLAGVLLILVLLVGLTVQVLRSSDKGMDKIHSEIARLISRGGLDVEYVEDGKTGQSYVRATQLIRSAKHSITFVDMWEPFENYQTGTPERVAARHEFYEAIVKQVEDHRGDREMFHRRIVQVPQEFETKPVPFALDPYFHQYLTTIAGLTREAYKACNLRLTLVHVLKTHFIMVDRRHIVIPLLTTDQSSNRQIRHGALFFDDREGNLFKCFREIYRAIDAHARPLTESMLNADPVV</sequence>
<evidence type="ECO:0000256" key="1">
    <source>
        <dbReference type="SAM" id="Phobius"/>
    </source>
</evidence>